<dbReference type="PIRSF" id="PIRSF036389">
    <property type="entry name" value="IOR_B"/>
    <property type="match status" value="1"/>
</dbReference>
<sequence length="703" mass="73604">MNIDRRTLLIGGGVGVGLIVGYALWPKGAHSDLATGRGEQAFNDYIKISREGRITIAVPQVETGQGIWTALPQIVADELGAAWETVGVEPAPMTSAYVNGLDQEQDWPKDIRITAASTSVRAFEQPMREAAAIARAMLIGAAADRWSVSPSECDTADGFVMNGNRTFSFGELAEEAADRTPPSRPVFKTSTKGRLIGQPLQRLDGPGKAEGSVRFAGDVRLPGMLFAAVRIAPPGGKLTDFSREAIKGAPGVRHVAAHDDWVAVVADTWWWAERAIKAADPVFSGARTAPEMRPLFENALANDPAKEWFSRGDYDGAVRGSRPLAATYYVAPSQHLGLEPVTATARLSGDALEVWAGTQAPGFGKGAESDLLYPMSIGEPAGRAMEPDAVPIAAALARELKRPVQVILSQSVSHNHDRVSPGALARMTALPGAGGITAAWAMRVATGDGMGAALARLAGEKAPSKLGKQALDGSVPPYGIPNVRIESVAAPLPFTAGYMRGSPQREFTFFTESFIDELARAAGMEPLIFRMSMLGSDPRLARCLQGAARLAGWDGGGAGSTMGMAGCTAFGSHIALVANATIGGDQRVQVHRLAAAVDCGRVMNTGLVVQQIEAGLMWALAQATVASPEWVAGMPRARPIGGIALPRLGDTPQIMVEVIPSSEAPGGISGLGTTVLAPAVANAIFAGSGKRMRSLPFDPMATA</sequence>
<comment type="caution">
    <text evidence="3">The sequence shown here is derived from an EMBL/GenBank/DDBJ whole genome shotgun (WGS) entry which is preliminary data.</text>
</comment>
<keyword evidence="1" id="KW-1133">Transmembrane helix</keyword>
<organism evidence="3 4">
    <name type="scientific">Sphingomonas limnosediminicola</name>
    <dbReference type="NCBI Taxonomy" id="940133"/>
    <lineage>
        <taxon>Bacteria</taxon>
        <taxon>Pseudomonadati</taxon>
        <taxon>Pseudomonadota</taxon>
        <taxon>Alphaproteobacteria</taxon>
        <taxon>Sphingomonadales</taxon>
        <taxon>Sphingomonadaceae</taxon>
        <taxon>Sphingomonas</taxon>
    </lineage>
</organism>
<gene>
    <name evidence="3" type="ORF">GCM10022276_23330</name>
</gene>
<keyword evidence="1" id="KW-0472">Membrane</keyword>
<name>A0ABP7LL40_9SPHN</name>
<dbReference type="PANTHER" id="PTHR47495:SF2">
    <property type="entry name" value="ALDEHYDE DEHYDROGENASE"/>
    <property type="match status" value="1"/>
</dbReference>
<dbReference type="SMART" id="SM01008">
    <property type="entry name" value="Ald_Xan_dh_C"/>
    <property type="match status" value="1"/>
</dbReference>
<dbReference type="InterPro" id="IPR052516">
    <property type="entry name" value="N-heterocyclic_Hydroxylase"/>
</dbReference>
<dbReference type="InterPro" id="IPR046867">
    <property type="entry name" value="AldOxase/xan_DH_MoCoBD2"/>
</dbReference>
<evidence type="ECO:0000313" key="3">
    <source>
        <dbReference type="EMBL" id="GAA3904020.1"/>
    </source>
</evidence>
<dbReference type="InterPro" id="IPR000674">
    <property type="entry name" value="Ald_Oxase/Xan_DH_a/b"/>
</dbReference>
<keyword evidence="1" id="KW-0812">Transmembrane</keyword>
<dbReference type="EMBL" id="BAABBM010000001">
    <property type="protein sequence ID" value="GAA3904020.1"/>
    <property type="molecule type" value="Genomic_DNA"/>
</dbReference>
<dbReference type="PANTHER" id="PTHR47495">
    <property type="entry name" value="ALDEHYDE DEHYDROGENASE"/>
    <property type="match status" value="1"/>
</dbReference>
<dbReference type="InterPro" id="IPR037165">
    <property type="entry name" value="AldOxase/xan_DH_Mopterin-bd_sf"/>
</dbReference>
<dbReference type="InterPro" id="IPR036856">
    <property type="entry name" value="Ald_Oxase/Xan_DH_a/b_sf"/>
</dbReference>
<feature type="transmembrane region" description="Helical" evidence="1">
    <location>
        <begin position="7"/>
        <end position="25"/>
    </location>
</feature>
<evidence type="ECO:0000256" key="1">
    <source>
        <dbReference type="SAM" id="Phobius"/>
    </source>
</evidence>
<accession>A0ABP7LL40</accession>
<protein>
    <submittedName>
        <fullName evidence="3">Xanthine dehydrogenase family protein molybdopterin-binding subunit</fullName>
    </submittedName>
</protein>
<dbReference type="SUPFAM" id="SSF54665">
    <property type="entry name" value="CO dehydrogenase molybdoprotein N-domain-like"/>
    <property type="match status" value="1"/>
</dbReference>
<reference evidence="4" key="1">
    <citation type="journal article" date="2019" name="Int. J. Syst. Evol. Microbiol.">
        <title>The Global Catalogue of Microorganisms (GCM) 10K type strain sequencing project: providing services to taxonomists for standard genome sequencing and annotation.</title>
        <authorList>
            <consortium name="The Broad Institute Genomics Platform"/>
            <consortium name="The Broad Institute Genome Sequencing Center for Infectious Disease"/>
            <person name="Wu L."/>
            <person name="Ma J."/>
        </authorList>
    </citation>
    <scope>NUCLEOTIDE SEQUENCE [LARGE SCALE GENOMIC DNA]</scope>
    <source>
        <strain evidence="4">JCM 17543</strain>
    </source>
</reference>
<evidence type="ECO:0000259" key="2">
    <source>
        <dbReference type="SMART" id="SM01008"/>
    </source>
</evidence>
<dbReference type="Gene3D" id="3.90.1170.50">
    <property type="entry name" value="Aldehyde oxidase/xanthine dehydrogenase, a/b hammerhead"/>
    <property type="match status" value="1"/>
</dbReference>
<proteinExistence type="predicted"/>
<dbReference type="RefSeq" id="WP_344699869.1">
    <property type="nucleotide sequence ID" value="NZ_BAABBM010000001.1"/>
</dbReference>
<dbReference type="Proteomes" id="UP001500827">
    <property type="component" value="Unassembled WGS sequence"/>
</dbReference>
<feature type="domain" description="Aldehyde oxidase/xanthine dehydrogenase a/b hammerhead" evidence="2">
    <location>
        <begin position="210"/>
        <end position="294"/>
    </location>
</feature>
<dbReference type="SUPFAM" id="SSF56003">
    <property type="entry name" value="Molybdenum cofactor-binding domain"/>
    <property type="match status" value="2"/>
</dbReference>
<dbReference type="Pfam" id="PF02738">
    <property type="entry name" value="MoCoBD_1"/>
    <property type="match status" value="1"/>
</dbReference>
<keyword evidence="4" id="KW-1185">Reference proteome</keyword>
<dbReference type="Gene3D" id="3.30.365.10">
    <property type="entry name" value="Aldehyde oxidase/xanthine dehydrogenase, molybdopterin binding domain"/>
    <property type="match status" value="4"/>
</dbReference>
<dbReference type="Pfam" id="PF20256">
    <property type="entry name" value="MoCoBD_2"/>
    <property type="match status" value="2"/>
</dbReference>
<evidence type="ECO:0000313" key="4">
    <source>
        <dbReference type="Proteomes" id="UP001500827"/>
    </source>
</evidence>
<dbReference type="InterPro" id="IPR012368">
    <property type="entry name" value="OxRdtase_Mopterin-bd_su_IorB"/>
</dbReference>
<dbReference type="InterPro" id="IPR008274">
    <property type="entry name" value="AldOxase/xan_DH_MoCoBD1"/>
</dbReference>